<dbReference type="PRINTS" id="PR00385">
    <property type="entry name" value="P450"/>
</dbReference>
<evidence type="ECO:0000256" key="2">
    <source>
        <dbReference type="ARBA" id="ARBA00004370"/>
    </source>
</evidence>
<evidence type="ECO:0000256" key="3">
    <source>
        <dbReference type="ARBA" id="ARBA00004721"/>
    </source>
</evidence>
<dbReference type="KEGG" id="more:E1B28_009812"/>
<keyword evidence="8" id="KW-1133">Transmembrane helix</keyword>
<dbReference type="Proteomes" id="UP001049176">
    <property type="component" value="Chromosome 6"/>
</dbReference>
<dbReference type="InterPro" id="IPR002401">
    <property type="entry name" value="Cyt_P450_E_grp-I"/>
</dbReference>
<dbReference type="GO" id="GO:0005506">
    <property type="term" value="F:iron ion binding"/>
    <property type="evidence" value="ECO:0007669"/>
    <property type="project" value="InterPro"/>
</dbReference>
<comment type="caution">
    <text evidence="15">The sequence shown here is derived from an EMBL/GenBank/DDBJ whole genome shotgun (WGS) entry which is preliminary data.</text>
</comment>
<name>A0A9P7RW20_9AGAR</name>
<evidence type="ECO:0000256" key="11">
    <source>
        <dbReference type="ARBA" id="ARBA00023033"/>
    </source>
</evidence>
<keyword evidence="10 13" id="KW-0408">Iron</keyword>
<comment type="similarity">
    <text evidence="4 14">Belongs to the cytochrome P450 family.</text>
</comment>
<reference evidence="15" key="1">
    <citation type="journal article" date="2021" name="Genome Biol. Evol.">
        <title>The assembled and annotated genome of the fairy-ring fungus Marasmius oreades.</title>
        <authorList>
            <person name="Hiltunen M."/>
            <person name="Ament-Velasquez S.L."/>
            <person name="Johannesson H."/>
        </authorList>
    </citation>
    <scope>NUCLEOTIDE SEQUENCE</scope>
    <source>
        <strain evidence="15">03SP1</strain>
    </source>
</reference>
<dbReference type="Pfam" id="PF00067">
    <property type="entry name" value="p450"/>
    <property type="match status" value="1"/>
</dbReference>
<dbReference type="AlphaFoldDB" id="A0A9P7RW20"/>
<keyword evidence="11 14" id="KW-0503">Monooxygenase</keyword>
<keyword evidence="7 13" id="KW-0479">Metal-binding</keyword>
<evidence type="ECO:0000256" key="14">
    <source>
        <dbReference type="RuleBase" id="RU000461"/>
    </source>
</evidence>
<dbReference type="RefSeq" id="XP_043007190.1">
    <property type="nucleotide sequence ID" value="XM_043154733.1"/>
</dbReference>
<dbReference type="InterPro" id="IPR036396">
    <property type="entry name" value="Cyt_P450_sf"/>
</dbReference>
<dbReference type="SUPFAM" id="SSF48264">
    <property type="entry name" value="Cytochrome P450"/>
    <property type="match status" value="1"/>
</dbReference>
<keyword evidence="6" id="KW-0812">Transmembrane</keyword>
<protein>
    <recommendedName>
        <fullName evidence="17">Cytochrome P450</fullName>
    </recommendedName>
</protein>
<dbReference type="EMBL" id="CM032186">
    <property type="protein sequence ID" value="KAG7090720.1"/>
    <property type="molecule type" value="Genomic_DNA"/>
</dbReference>
<comment type="cofactor">
    <cofactor evidence="1 13">
        <name>heme</name>
        <dbReference type="ChEBI" id="CHEBI:30413"/>
    </cofactor>
</comment>
<evidence type="ECO:0000256" key="9">
    <source>
        <dbReference type="ARBA" id="ARBA00023002"/>
    </source>
</evidence>
<dbReference type="GO" id="GO:0016020">
    <property type="term" value="C:membrane"/>
    <property type="evidence" value="ECO:0007669"/>
    <property type="project" value="UniProtKB-SubCell"/>
</dbReference>
<gene>
    <name evidence="15" type="ORF">E1B28_009812</name>
</gene>
<organism evidence="15 16">
    <name type="scientific">Marasmius oreades</name>
    <name type="common">fairy-ring Marasmius</name>
    <dbReference type="NCBI Taxonomy" id="181124"/>
    <lineage>
        <taxon>Eukaryota</taxon>
        <taxon>Fungi</taxon>
        <taxon>Dikarya</taxon>
        <taxon>Basidiomycota</taxon>
        <taxon>Agaricomycotina</taxon>
        <taxon>Agaricomycetes</taxon>
        <taxon>Agaricomycetidae</taxon>
        <taxon>Agaricales</taxon>
        <taxon>Marasmiineae</taxon>
        <taxon>Marasmiaceae</taxon>
        <taxon>Marasmius</taxon>
    </lineage>
</organism>
<evidence type="ECO:0000256" key="10">
    <source>
        <dbReference type="ARBA" id="ARBA00023004"/>
    </source>
</evidence>
<feature type="binding site" description="axial binding residue" evidence="13">
    <location>
        <position position="471"/>
    </location>
    <ligand>
        <name>heme</name>
        <dbReference type="ChEBI" id="CHEBI:30413"/>
    </ligand>
    <ligandPart>
        <name>Fe</name>
        <dbReference type="ChEBI" id="CHEBI:18248"/>
    </ligandPart>
</feature>
<keyword evidence="9 14" id="KW-0560">Oxidoreductase</keyword>
<dbReference type="InterPro" id="IPR017972">
    <property type="entry name" value="Cyt_P450_CS"/>
</dbReference>
<keyword evidence="5 13" id="KW-0349">Heme</keyword>
<evidence type="ECO:0000256" key="1">
    <source>
        <dbReference type="ARBA" id="ARBA00001971"/>
    </source>
</evidence>
<comment type="subcellular location">
    <subcellularLocation>
        <location evidence="2">Membrane</location>
    </subcellularLocation>
</comment>
<dbReference type="PRINTS" id="PR00463">
    <property type="entry name" value="EP450I"/>
</dbReference>
<evidence type="ECO:0000256" key="13">
    <source>
        <dbReference type="PIRSR" id="PIRSR602401-1"/>
    </source>
</evidence>
<evidence type="ECO:0008006" key="17">
    <source>
        <dbReference type="Google" id="ProtNLM"/>
    </source>
</evidence>
<sequence>MFLFVAPFVLLLVLALIWAVKFFLIQPVFDPLRNLPGPEASLFTSHAVNVVDPQRSVIYNRKYREDYGKTFKVHGFGGYDLRLMSFDVRTITYILNSPTYEKPKISRGLLATFLGRGIFTMEGAEHAFQRKIIAPAFATQSIKELMPIFFHEAQSLRDKWEELVLPSKSTSDAPGHTLLDVSHWAARSTFDCFGLACLDYNFRAVQGETGELYTAFRTVFDLVNEKKVLRLVFPILDRIWPDRIAREIKKHLAVIYRTGQEVVDRKREEIQDEKYKSKDFLSLLIKSNLSTDSNKRLTDSDLLDQITAFLFAGSDSTGLSISFCLLYLAEHPEYQTRLRDEIASATTNHDIAAGDYPPIDSYPFLNAVVRETLRLYPSVHSTIRVATKDDVIPVSHPVVMQDGTVIPAGGSFPIRKGSAIHIPIEGLNYSQDIWGPGSLKFRPERWMSDTESPSFPGLSNVMTFSLGGHACPGWRFALAEMKVFLIIVLPRFRFLPVENQVIRRFNGILTRPFVKGRAKEGFQLPLRLERLES</sequence>
<proteinExistence type="inferred from homology"/>
<evidence type="ECO:0000313" key="15">
    <source>
        <dbReference type="EMBL" id="KAG7090720.1"/>
    </source>
</evidence>
<dbReference type="GO" id="GO:0016705">
    <property type="term" value="F:oxidoreductase activity, acting on paired donors, with incorporation or reduction of molecular oxygen"/>
    <property type="evidence" value="ECO:0007669"/>
    <property type="project" value="InterPro"/>
</dbReference>
<evidence type="ECO:0000256" key="5">
    <source>
        <dbReference type="ARBA" id="ARBA00022617"/>
    </source>
</evidence>
<keyword evidence="12" id="KW-0472">Membrane</keyword>
<evidence type="ECO:0000256" key="8">
    <source>
        <dbReference type="ARBA" id="ARBA00022989"/>
    </source>
</evidence>
<dbReference type="Gene3D" id="1.10.630.10">
    <property type="entry name" value="Cytochrome P450"/>
    <property type="match status" value="1"/>
</dbReference>
<dbReference type="PANTHER" id="PTHR24305">
    <property type="entry name" value="CYTOCHROME P450"/>
    <property type="match status" value="1"/>
</dbReference>
<accession>A0A9P7RW20</accession>
<dbReference type="GO" id="GO:0004497">
    <property type="term" value="F:monooxygenase activity"/>
    <property type="evidence" value="ECO:0007669"/>
    <property type="project" value="UniProtKB-KW"/>
</dbReference>
<evidence type="ECO:0000256" key="4">
    <source>
        <dbReference type="ARBA" id="ARBA00010617"/>
    </source>
</evidence>
<evidence type="ECO:0000256" key="6">
    <source>
        <dbReference type="ARBA" id="ARBA00022692"/>
    </source>
</evidence>
<dbReference type="OrthoDB" id="1470350at2759"/>
<dbReference type="GO" id="GO:0020037">
    <property type="term" value="F:heme binding"/>
    <property type="evidence" value="ECO:0007669"/>
    <property type="project" value="InterPro"/>
</dbReference>
<evidence type="ECO:0000256" key="7">
    <source>
        <dbReference type="ARBA" id="ARBA00022723"/>
    </source>
</evidence>
<dbReference type="PANTHER" id="PTHR24305:SF166">
    <property type="entry name" value="CYTOCHROME P450 12A4, MITOCHONDRIAL-RELATED"/>
    <property type="match status" value="1"/>
</dbReference>
<evidence type="ECO:0000256" key="12">
    <source>
        <dbReference type="ARBA" id="ARBA00023136"/>
    </source>
</evidence>
<dbReference type="PROSITE" id="PS00086">
    <property type="entry name" value="CYTOCHROME_P450"/>
    <property type="match status" value="1"/>
</dbReference>
<dbReference type="GeneID" id="66078888"/>
<dbReference type="CDD" id="cd11069">
    <property type="entry name" value="CYP_FUM15-like"/>
    <property type="match status" value="1"/>
</dbReference>
<dbReference type="InterPro" id="IPR050121">
    <property type="entry name" value="Cytochrome_P450_monoxygenase"/>
</dbReference>
<dbReference type="InterPro" id="IPR001128">
    <property type="entry name" value="Cyt_P450"/>
</dbReference>
<evidence type="ECO:0000313" key="16">
    <source>
        <dbReference type="Proteomes" id="UP001049176"/>
    </source>
</evidence>
<comment type="pathway">
    <text evidence="3">Secondary metabolite biosynthesis; terpenoid biosynthesis.</text>
</comment>
<keyword evidence="16" id="KW-1185">Reference proteome</keyword>